<dbReference type="AlphaFoldDB" id="A0A161S6I7"/>
<name>A0A161S6I7_9BACL</name>
<evidence type="ECO:0000313" key="1">
    <source>
        <dbReference type="EMBL" id="KZE74915.1"/>
    </source>
</evidence>
<dbReference type="STRING" id="1007103.GCA_000213315_00353"/>
<reference evidence="2" key="1">
    <citation type="submission" date="2016-01" db="EMBL/GenBank/DDBJ databases">
        <title>Draft genome of Chromobacterium sp. F49.</title>
        <authorList>
            <person name="Hong K.W."/>
        </authorList>
    </citation>
    <scope>NUCLEOTIDE SEQUENCE [LARGE SCALE GENOMIC DNA]</scope>
    <source>
        <strain evidence="2">M63</strain>
    </source>
</reference>
<proteinExistence type="predicted"/>
<protein>
    <submittedName>
        <fullName evidence="1">Uncharacterized protein</fullName>
    </submittedName>
</protein>
<accession>A0A161S6I7</accession>
<dbReference type="Proteomes" id="UP000076563">
    <property type="component" value="Unassembled WGS sequence"/>
</dbReference>
<keyword evidence="2" id="KW-1185">Reference proteome</keyword>
<comment type="caution">
    <text evidence="1">The sequence shown here is derived from an EMBL/GenBank/DDBJ whole genome shotgun (WGS) entry which is preliminary data.</text>
</comment>
<gene>
    <name evidence="1" type="ORF">AV654_28650</name>
</gene>
<organism evidence="1 2">
    <name type="scientific">Paenibacillus elgii</name>
    <dbReference type="NCBI Taxonomy" id="189691"/>
    <lineage>
        <taxon>Bacteria</taxon>
        <taxon>Bacillati</taxon>
        <taxon>Bacillota</taxon>
        <taxon>Bacilli</taxon>
        <taxon>Bacillales</taxon>
        <taxon>Paenibacillaceae</taxon>
        <taxon>Paenibacillus</taxon>
    </lineage>
</organism>
<dbReference type="EMBL" id="LQRA01000075">
    <property type="protein sequence ID" value="KZE74915.1"/>
    <property type="molecule type" value="Genomic_DNA"/>
</dbReference>
<evidence type="ECO:0000313" key="2">
    <source>
        <dbReference type="Proteomes" id="UP000076563"/>
    </source>
</evidence>
<sequence>MWMLITVFVFIMIAVVLGIAFLRGFAKQLADHEDRSHENHPHHLKEAASIEAAQELYPFEETKSIARSKTEPDKKRSYLQVVPDIREDKAKSSVQAVTPKVGAKVKSNAQPVAPKVGAKAKTTAQTATPKVDVKAKTTVQPVTPKVGTKAKTTMQPATHKADAKAKTTVQTVTHKADAKAKTTVQTVAPKVDAKAKTTVQTVTPKVDAKAKTTVQPVMPKVDAKARTTVQPVTPKVDAKAKTTVQPVTPKVDAKATSTMQPFSYIQVPSNIPPSFIANEWPNQPVLSQSIEDSAAVIPLSLEKQLDNIEVTESRLQINVYNTLVQQLEEASAVLAQIDEQIKFIDLTNFIDDEFTKIRTSSE</sequence>